<proteinExistence type="predicted"/>
<dbReference type="CDD" id="cd06261">
    <property type="entry name" value="TM_PBP2"/>
    <property type="match status" value="1"/>
</dbReference>
<dbReference type="GO" id="GO:0055085">
    <property type="term" value="P:transmembrane transport"/>
    <property type="evidence" value="ECO:0007669"/>
    <property type="project" value="InterPro"/>
</dbReference>
<gene>
    <name evidence="10" type="ORF">AXFE_03950</name>
</gene>
<feature type="transmembrane region" description="Helical" evidence="8">
    <location>
        <begin position="142"/>
        <end position="163"/>
    </location>
</feature>
<dbReference type="PANTHER" id="PTHR43357:SF4">
    <property type="entry name" value="INNER MEMBRANE ABC TRANSPORTER PERMEASE PROTEIN YDCV"/>
    <property type="match status" value="1"/>
</dbReference>
<reference evidence="10 11" key="1">
    <citation type="submission" date="2015-01" db="EMBL/GenBank/DDBJ databases">
        <title>Draft genome of the acidophilic iron oxidizer Acidithrix ferrooxidans strain Py-F3.</title>
        <authorList>
            <person name="Poehlein A."/>
            <person name="Eisen S."/>
            <person name="Schloemann M."/>
            <person name="Johnson B.D."/>
            <person name="Daniel R."/>
            <person name="Muehling M."/>
        </authorList>
    </citation>
    <scope>NUCLEOTIDE SEQUENCE [LARGE SCALE GENOMIC DNA]</scope>
    <source>
        <strain evidence="10 11">Py-F3</strain>
    </source>
</reference>
<evidence type="ECO:0000256" key="3">
    <source>
        <dbReference type="ARBA" id="ARBA00022475"/>
    </source>
</evidence>
<protein>
    <submittedName>
        <fullName evidence="10">Thiamine transporter membrane protein</fullName>
    </submittedName>
</protein>
<evidence type="ECO:0000256" key="7">
    <source>
        <dbReference type="ARBA" id="ARBA00023136"/>
    </source>
</evidence>
<keyword evidence="6 8" id="KW-1133">Transmembrane helix</keyword>
<dbReference type="PANTHER" id="PTHR43357">
    <property type="entry name" value="INNER MEMBRANE ABC TRANSPORTER PERMEASE PROTEIN YDCV"/>
    <property type="match status" value="1"/>
</dbReference>
<dbReference type="InterPro" id="IPR035906">
    <property type="entry name" value="MetI-like_sf"/>
</dbReference>
<feature type="transmembrane region" description="Helical" evidence="8">
    <location>
        <begin position="116"/>
        <end position="136"/>
    </location>
</feature>
<comment type="subcellular location">
    <subcellularLocation>
        <location evidence="1">Cell inner membrane</location>
        <topology evidence="1">Multi-pass membrane protein</topology>
    </subcellularLocation>
</comment>
<evidence type="ECO:0000256" key="5">
    <source>
        <dbReference type="ARBA" id="ARBA00022692"/>
    </source>
</evidence>
<feature type="transmembrane region" description="Helical" evidence="8">
    <location>
        <begin position="83"/>
        <end position="104"/>
    </location>
</feature>
<evidence type="ECO:0000256" key="6">
    <source>
        <dbReference type="ARBA" id="ARBA00022989"/>
    </source>
</evidence>
<dbReference type="EMBL" id="JXYS01000008">
    <property type="protein sequence ID" value="KJF18708.1"/>
    <property type="molecule type" value="Genomic_DNA"/>
</dbReference>
<feature type="transmembrane region" description="Helical" evidence="8">
    <location>
        <begin position="246"/>
        <end position="268"/>
    </location>
</feature>
<name>A0A0D8HLA2_9ACTN</name>
<evidence type="ECO:0000256" key="8">
    <source>
        <dbReference type="SAM" id="Phobius"/>
    </source>
</evidence>
<dbReference type="AlphaFoldDB" id="A0A0D8HLA2"/>
<keyword evidence="3" id="KW-1003">Cell membrane</keyword>
<feature type="domain" description="ABC transmembrane type-1" evidence="9">
    <location>
        <begin position="77"/>
        <end position="267"/>
    </location>
</feature>
<feature type="transmembrane region" description="Helical" evidence="8">
    <location>
        <begin position="204"/>
        <end position="226"/>
    </location>
</feature>
<dbReference type="SUPFAM" id="SSF161098">
    <property type="entry name" value="MetI-like"/>
    <property type="match status" value="1"/>
</dbReference>
<keyword evidence="4" id="KW-0997">Cell inner membrane</keyword>
<keyword evidence="7 8" id="KW-0472">Membrane</keyword>
<dbReference type="OrthoDB" id="5622164at2"/>
<sequence length="286" mass="30987">MVTIAPDITSKPGSANNSSDVLRLGRPFRYIVLTLVGLFFIVPIVSSARFSFLGNHNSFTISAYTQLFGTAQFWSTLFLSAKVGVGTVFLTLLLLIPTVVWVHVRLPKLRRVFEAASLLPLVVPSVVVTLGVITSFRGLPNIIYGTPVILSLEYVVLALPFSYRALDSAVQSIDLKTLVEAGQSLGSGWIKLLRYVLLPNLRGGIIGASILTFAFCLGEFAVASLLSFTTFPVFLVQVGQLAASQAVALSLLALLFTWIPLAVITIVFSQRRAKRSTPVLDDLEIS</sequence>
<dbReference type="PROSITE" id="PS50928">
    <property type="entry name" value="ABC_TM1"/>
    <property type="match status" value="1"/>
</dbReference>
<dbReference type="GO" id="GO:0005886">
    <property type="term" value="C:plasma membrane"/>
    <property type="evidence" value="ECO:0007669"/>
    <property type="project" value="UniProtKB-SubCell"/>
</dbReference>
<dbReference type="RefSeq" id="WP_052604205.1">
    <property type="nucleotide sequence ID" value="NZ_JXYS01000008.1"/>
</dbReference>
<evidence type="ECO:0000256" key="4">
    <source>
        <dbReference type="ARBA" id="ARBA00022519"/>
    </source>
</evidence>
<dbReference type="Proteomes" id="UP000032360">
    <property type="component" value="Unassembled WGS sequence"/>
</dbReference>
<keyword evidence="5 8" id="KW-0812">Transmembrane</keyword>
<comment type="caution">
    <text evidence="10">The sequence shown here is derived from an EMBL/GenBank/DDBJ whole genome shotgun (WGS) entry which is preliminary data.</text>
</comment>
<evidence type="ECO:0000259" key="9">
    <source>
        <dbReference type="PROSITE" id="PS50928"/>
    </source>
</evidence>
<dbReference type="InterPro" id="IPR000515">
    <property type="entry name" value="MetI-like"/>
</dbReference>
<dbReference type="STRING" id="1280514.AXFE_03950"/>
<evidence type="ECO:0000256" key="2">
    <source>
        <dbReference type="ARBA" id="ARBA00022448"/>
    </source>
</evidence>
<organism evidence="10 11">
    <name type="scientific">Acidithrix ferrooxidans</name>
    <dbReference type="NCBI Taxonomy" id="1280514"/>
    <lineage>
        <taxon>Bacteria</taxon>
        <taxon>Bacillati</taxon>
        <taxon>Actinomycetota</taxon>
        <taxon>Acidimicrobiia</taxon>
        <taxon>Acidimicrobiales</taxon>
        <taxon>Acidimicrobiaceae</taxon>
        <taxon>Acidithrix</taxon>
    </lineage>
</organism>
<keyword evidence="2" id="KW-0813">Transport</keyword>
<dbReference type="Gene3D" id="1.10.3720.10">
    <property type="entry name" value="MetI-like"/>
    <property type="match status" value="1"/>
</dbReference>
<evidence type="ECO:0000313" key="11">
    <source>
        <dbReference type="Proteomes" id="UP000032360"/>
    </source>
</evidence>
<keyword evidence="11" id="KW-1185">Reference proteome</keyword>
<accession>A0A0D8HLA2</accession>
<evidence type="ECO:0000313" key="10">
    <source>
        <dbReference type="EMBL" id="KJF18708.1"/>
    </source>
</evidence>
<feature type="transmembrane region" description="Helical" evidence="8">
    <location>
        <begin position="30"/>
        <end position="52"/>
    </location>
</feature>
<evidence type="ECO:0000256" key="1">
    <source>
        <dbReference type="ARBA" id="ARBA00004429"/>
    </source>
</evidence>